<evidence type="ECO:0000313" key="2">
    <source>
        <dbReference type="EMBL" id="CAB5003573.1"/>
    </source>
</evidence>
<reference evidence="2" key="1">
    <citation type="submission" date="2020-05" db="EMBL/GenBank/DDBJ databases">
        <authorList>
            <person name="Chiriac C."/>
            <person name="Salcher M."/>
            <person name="Ghai R."/>
            <person name="Kavagutti S V."/>
        </authorList>
    </citation>
    <scope>NUCLEOTIDE SEQUENCE</scope>
</reference>
<proteinExistence type="predicted"/>
<dbReference type="Gene3D" id="2.60.40.2230">
    <property type="entry name" value="Uncharacterised protein YcnI-like PF07987, DUF1775"/>
    <property type="match status" value="1"/>
</dbReference>
<dbReference type="InterPro" id="IPR038507">
    <property type="entry name" value="YcnI-like_sf"/>
</dbReference>
<name>A0A6J7PK22_9ZZZZ</name>
<dbReference type="AlphaFoldDB" id="A0A6J7PK22"/>
<dbReference type="PROSITE" id="PS51318">
    <property type="entry name" value="TAT"/>
    <property type="match status" value="1"/>
</dbReference>
<organism evidence="2">
    <name type="scientific">freshwater metagenome</name>
    <dbReference type="NCBI Taxonomy" id="449393"/>
    <lineage>
        <taxon>unclassified sequences</taxon>
        <taxon>metagenomes</taxon>
        <taxon>ecological metagenomes</taxon>
    </lineage>
</organism>
<dbReference type="InterPro" id="IPR006311">
    <property type="entry name" value="TAT_signal"/>
</dbReference>
<dbReference type="EMBL" id="CAFBOZ010000099">
    <property type="protein sequence ID" value="CAB5003573.1"/>
    <property type="molecule type" value="Genomic_DNA"/>
</dbReference>
<sequence>MTSLLVRRTTLSIASVAVSALLVAVAVVPAEAHAIIELRGTPAYAGQASRLTMEIQHGCNPASKVPNVFPTTRVSAYFNSRFGTVTPRALKGWAVSRTVLANGTQQLTWRATGPAQPFGMPFYPSMRVQWPHRPGVYGVVVRQFCAGASLSWNTPNRPATATQPSPPLLPLPTVRVLAAPDAH</sequence>
<accession>A0A6J7PK22</accession>
<protein>
    <submittedName>
        <fullName evidence="2">Unannotated protein</fullName>
    </submittedName>
</protein>
<evidence type="ECO:0000313" key="1">
    <source>
        <dbReference type="EMBL" id="CAB4931272.1"/>
    </source>
</evidence>
<gene>
    <name evidence="1" type="ORF">UFOPK3773_00255</name>
    <name evidence="2" type="ORF">UFOPK3992_00809</name>
</gene>
<dbReference type="EMBL" id="CAFBNF010000014">
    <property type="protein sequence ID" value="CAB4931272.1"/>
    <property type="molecule type" value="Genomic_DNA"/>
</dbReference>